<dbReference type="FunCoup" id="A0A6L2PE63">
    <property type="interactions" value="92"/>
</dbReference>
<keyword evidence="4" id="KW-1185">Reference proteome</keyword>
<evidence type="ECO:0000313" key="3">
    <source>
        <dbReference type="EMBL" id="GFG29740.1"/>
    </source>
</evidence>
<gene>
    <name evidence="3" type="ORF">Cfor_09690</name>
</gene>
<keyword evidence="2" id="KW-0472">Membrane</keyword>
<reference evidence="4" key="1">
    <citation type="submission" date="2020-01" db="EMBL/GenBank/DDBJ databases">
        <title>Draft genome sequence of the Termite Coptotermes fromosanus.</title>
        <authorList>
            <person name="Itakura S."/>
            <person name="Yosikawa Y."/>
            <person name="Umezawa K."/>
        </authorList>
    </citation>
    <scope>NUCLEOTIDE SEQUENCE [LARGE SCALE GENOMIC DNA]</scope>
</reference>
<sequence>MFGARSDELHCQQIYLLQFLHQTVVLFSAGPGSESGYFGPWQICKYLLYGRERCGPSVTRFKPVVAVWLAGLVAAVGVAVLGVFCVLSVFQLAMVTSRERVVMPYSVVVIAKLAFVLLATLLAIVAASLFALQTDDRENSFQVSRGEAFYIQVVSIVLNFLLFIMALYDVIFSRRHGGDPTMPHGRDPTGEDATTFNNPGFRDRRVNNPGGVSMTDASGKPYVYSPGSSRQNAANGSIASVTTTSSNGSTAGSVTRSPLRSSLKKPRPRPDGMGIQNPGFSGHSPTLARNGSMKKVRIQTHSTAV</sequence>
<name>A0A6L2PE63_COPFO</name>
<evidence type="ECO:0000256" key="2">
    <source>
        <dbReference type="SAM" id="Phobius"/>
    </source>
</evidence>
<feature type="transmembrane region" description="Helical" evidence="2">
    <location>
        <begin position="102"/>
        <end position="129"/>
    </location>
</feature>
<feature type="compositionally biased region" description="Low complexity" evidence="1">
    <location>
        <begin position="239"/>
        <end position="255"/>
    </location>
</feature>
<dbReference type="InParanoid" id="A0A6L2PE63"/>
<organism evidence="3 4">
    <name type="scientific">Coptotermes formosanus</name>
    <name type="common">Formosan subterranean termite</name>
    <dbReference type="NCBI Taxonomy" id="36987"/>
    <lineage>
        <taxon>Eukaryota</taxon>
        <taxon>Metazoa</taxon>
        <taxon>Ecdysozoa</taxon>
        <taxon>Arthropoda</taxon>
        <taxon>Hexapoda</taxon>
        <taxon>Insecta</taxon>
        <taxon>Pterygota</taxon>
        <taxon>Neoptera</taxon>
        <taxon>Polyneoptera</taxon>
        <taxon>Dictyoptera</taxon>
        <taxon>Blattodea</taxon>
        <taxon>Blattoidea</taxon>
        <taxon>Termitoidae</taxon>
        <taxon>Rhinotermitidae</taxon>
        <taxon>Coptotermes</taxon>
    </lineage>
</organism>
<proteinExistence type="predicted"/>
<feature type="transmembrane region" description="Helical" evidence="2">
    <location>
        <begin position="65"/>
        <end position="90"/>
    </location>
</feature>
<dbReference type="Proteomes" id="UP000502823">
    <property type="component" value="Unassembled WGS sequence"/>
</dbReference>
<evidence type="ECO:0000256" key="1">
    <source>
        <dbReference type="SAM" id="MobiDB-lite"/>
    </source>
</evidence>
<dbReference type="Gene3D" id="1.20.140.150">
    <property type="match status" value="1"/>
</dbReference>
<keyword evidence="2" id="KW-1133">Transmembrane helix</keyword>
<feature type="region of interest" description="Disordered" evidence="1">
    <location>
        <begin position="181"/>
        <end position="305"/>
    </location>
</feature>
<dbReference type="OrthoDB" id="6420920at2759"/>
<dbReference type="EMBL" id="BLKM01000171">
    <property type="protein sequence ID" value="GFG29740.1"/>
    <property type="molecule type" value="Genomic_DNA"/>
</dbReference>
<feature type="compositionally biased region" description="Polar residues" evidence="1">
    <location>
        <begin position="226"/>
        <end position="238"/>
    </location>
</feature>
<keyword evidence="2" id="KW-0812">Transmembrane</keyword>
<accession>A0A6L2PE63</accession>
<evidence type="ECO:0000313" key="4">
    <source>
        <dbReference type="Proteomes" id="UP000502823"/>
    </source>
</evidence>
<comment type="caution">
    <text evidence="3">The sequence shown here is derived from an EMBL/GenBank/DDBJ whole genome shotgun (WGS) entry which is preliminary data.</text>
</comment>
<dbReference type="AlphaFoldDB" id="A0A6L2PE63"/>
<protein>
    <submittedName>
        <fullName evidence="3">Uncharacterized protein</fullName>
    </submittedName>
</protein>
<feature type="transmembrane region" description="Helical" evidence="2">
    <location>
        <begin position="149"/>
        <end position="172"/>
    </location>
</feature>